<comment type="caution">
    <text evidence="1">The sequence shown here is derived from an EMBL/GenBank/DDBJ whole genome shotgun (WGS) entry which is preliminary data.</text>
</comment>
<accession>A0A4Y4D0H1</accession>
<keyword evidence="2" id="KW-1185">Reference proteome</keyword>
<evidence type="ECO:0000313" key="1">
    <source>
        <dbReference type="EMBL" id="GEC98685.1"/>
    </source>
</evidence>
<gene>
    <name evidence="1" type="ORF">KVA01_08400</name>
</gene>
<organism evidence="1 2">
    <name type="scientific">Kocuria varians</name>
    <name type="common">Micrococcus varians</name>
    <dbReference type="NCBI Taxonomy" id="1272"/>
    <lineage>
        <taxon>Bacteria</taxon>
        <taxon>Bacillati</taxon>
        <taxon>Actinomycetota</taxon>
        <taxon>Actinomycetes</taxon>
        <taxon>Micrococcales</taxon>
        <taxon>Micrococcaceae</taxon>
        <taxon>Kocuria</taxon>
    </lineage>
</organism>
<dbReference type="Proteomes" id="UP000315730">
    <property type="component" value="Unassembled WGS sequence"/>
</dbReference>
<proteinExistence type="predicted"/>
<sequence length="99" mass="10535">MNPVTTPSAISAGTSLRRNERIAGRAIIHKNTTPKHIRNHAVPAAPTWSITGTDRALESCTDSIAATAIDHGGIPVVVRALVTVLRSGDWSHGLRRPDP</sequence>
<name>A0A4Y4D0H1_KOCVA</name>
<dbReference type="AlphaFoldDB" id="A0A4Y4D0H1"/>
<protein>
    <submittedName>
        <fullName evidence="1">Uncharacterized protein</fullName>
    </submittedName>
</protein>
<evidence type="ECO:0000313" key="2">
    <source>
        <dbReference type="Proteomes" id="UP000315730"/>
    </source>
</evidence>
<dbReference type="EMBL" id="BJNW01000005">
    <property type="protein sequence ID" value="GEC98685.1"/>
    <property type="molecule type" value="Genomic_DNA"/>
</dbReference>
<reference evidence="1 2" key="1">
    <citation type="submission" date="2019-06" db="EMBL/GenBank/DDBJ databases">
        <title>Whole genome shotgun sequence of Kocuria varians NBRC 15358.</title>
        <authorList>
            <person name="Hosoyama A."/>
            <person name="Uohara A."/>
            <person name="Ohji S."/>
            <person name="Ichikawa N."/>
        </authorList>
    </citation>
    <scope>NUCLEOTIDE SEQUENCE [LARGE SCALE GENOMIC DNA]</scope>
    <source>
        <strain evidence="1 2">NBRC 15358</strain>
    </source>
</reference>